<feature type="short sequence motif" description="Nudix box" evidence="4">
    <location>
        <begin position="41"/>
        <end position="62"/>
    </location>
</feature>
<comment type="cofactor">
    <cofactor evidence="2">
        <name>Mg(2+)</name>
        <dbReference type="ChEBI" id="CHEBI:18420"/>
    </cofactor>
</comment>
<dbReference type="NCBIfam" id="NF001938">
    <property type="entry name" value="PRK00714.1-5"/>
    <property type="match status" value="1"/>
</dbReference>
<dbReference type="Proteomes" id="UP000321523">
    <property type="component" value="Unassembled WGS sequence"/>
</dbReference>
<dbReference type="HAMAP" id="MF_00298">
    <property type="entry name" value="Nudix_RppH"/>
    <property type="match status" value="1"/>
</dbReference>
<accession>A0A512DM88</accession>
<evidence type="ECO:0000256" key="4">
    <source>
        <dbReference type="HAMAP-Rule" id="MF_00298"/>
    </source>
</evidence>
<dbReference type="Pfam" id="PF00293">
    <property type="entry name" value="NUDIX"/>
    <property type="match status" value="1"/>
</dbReference>
<gene>
    <name evidence="4 6" type="primary">rppH</name>
    <name evidence="4" type="synonym">nudH</name>
    <name evidence="6" type="ORF">SAE02_14180</name>
</gene>
<comment type="cofactor">
    <cofactor evidence="1">
        <name>Mn(2+)</name>
        <dbReference type="ChEBI" id="CHEBI:29035"/>
    </cofactor>
</comment>
<dbReference type="EC" id="3.6.1.-" evidence="4"/>
<dbReference type="Gene3D" id="3.90.79.10">
    <property type="entry name" value="Nucleoside Triphosphate Pyrophosphohydrolase"/>
    <property type="match status" value="1"/>
</dbReference>
<comment type="caution">
    <text evidence="6">The sequence shown here is derived from an EMBL/GenBank/DDBJ whole genome shotgun (WGS) entry which is preliminary data.</text>
</comment>
<keyword evidence="3 4" id="KW-0378">Hydrolase</keyword>
<proteinExistence type="inferred from homology"/>
<keyword evidence="7" id="KW-1185">Reference proteome</keyword>
<evidence type="ECO:0000259" key="5">
    <source>
        <dbReference type="PROSITE" id="PS51462"/>
    </source>
</evidence>
<dbReference type="PROSITE" id="PS00893">
    <property type="entry name" value="NUDIX_BOX"/>
    <property type="match status" value="1"/>
</dbReference>
<evidence type="ECO:0000256" key="3">
    <source>
        <dbReference type="ARBA" id="ARBA00022801"/>
    </source>
</evidence>
<dbReference type="InterPro" id="IPR015797">
    <property type="entry name" value="NUDIX_hydrolase-like_dom_sf"/>
</dbReference>
<dbReference type="CDD" id="cd03671">
    <property type="entry name" value="NUDIX_Ap4A_hydrolase_plant_like"/>
    <property type="match status" value="1"/>
</dbReference>
<comment type="similarity">
    <text evidence="4">Belongs to the Nudix hydrolase family. RppH subfamily.</text>
</comment>
<comment type="function">
    <text evidence="4">Accelerates the degradation of transcripts by removing pyrophosphate from the 5'-end of triphosphorylated RNA, leading to a more labile monophosphorylated state that can stimulate subsequent ribonuclease cleavage.</text>
</comment>
<dbReference type="GO" id="GO:0008893">
    <property type="term" value="F:guanosine-3',5'-bis(diphosphate) 3'-diphosphatase activity"/>
    <property type="evidence" value="ECO:0007669"/>
    <property type="project" value="TreeGrafter"/>
</dbReference>
<dbReference type="PANTHER" id="PTHR11839:SF22">
    <property type="entry name" value="NUDIX HYDROLASE 26, CHLOROPLASTIC"/>
    <property type="match status" value="1"/>
</dbReference>
<dbReference type="InterPro" id="IPR022927">
    <property type="entry name" value="RppH"/>
</dbReference>
<evidence type="ECO:0000313" key="6">
    <source>
        <dbReference type="EMBL" id="GEO37270.1"/>
    </source>
</evidence>
<dbReference type="RefSeq" id="WP_044433036.1">
    <property type="nucleotide sequence ID" value="NZ_BJYZ01000006.1"/>
</dbReference>
<dbReference type="AlphaFoldDB" id="A0A512DM88"/>
<comment type="cofactor">
    <cofactor evidence="4">
        <name>a divalent metal cation</name>
        <dbReference type="ChEBI" id="CHEBI:60240"/>
    </cofactor>
</comment>
<protein>
    <recommendedName>
        <fullName evidence="4">RNA pyrophosphohydrolase</fullName>
        <ecNumber evidence="4">3.6.1.-</ecNumber>
    </recommendedName>
    <alternativeName>
        <fullName evidence="4">(Di)nucleoside polyphosphate hydrolase</fullName>
    </alternativeName>
</protein>
<dbReference type="InterPro" id="IPR020084">
    <property type="entry name" value="NUDIX_hydrolase_CS"/>
</dbReference>
<organism evidence="6 7">
    <name type="scientific">Skermanella aerolata</name>
    <dbReference type="NCBI Taxonomy" id="393310"/>
    <lineage>
        <taxon>Bacteria</taxon>
        <taxon>Pseudomonadati</taxon>
        <taxon>Pseudomonadota</taxon>
        <taxon>Alphaproteobacteria</taxon>
        <taxon>Rhodospirillales</taxon>
        <taxon>Azospirillaceae</taxon>
        <taxon>Skermanella</taxon>
    </lineage>
</organism>
<dbReference type="PRINTS" id="PR00502">
    <property type="entry name" value="NUDIXFAMILY"/>
</dbReference>
<dbReference type="OrthoDB" id="9816040at2"/>
<name>A0A512DM88_9PROT</name>
<dbReference type="NCBIfam" id="NF001937">
    <property type="entry name" value="PRK00714.1-4"/>
    <property type="match status" value="1"/>
</dbReference>
<evidence type="ECO:0000256" key="1">
    <source>
        <dbReference type="ARBA" id="ARBA00001936"/>
    </source>
</evidence>
<dbReference type="InterPro" id="IPR020476">
    <property type="entry name" value="Nudix_hydrolase"/>
</dbReference>
<dbReference type="PANTHER" id="PTHR11839">
    <property type="entry name" value="UDP/ADP-SUGAR PYROPHOSPHATASE"/>
    <property type="match status" value="1"/>
</dbReference>
<dbReference type="SUPFAM" id="SSF55811">
    <property type="entry name" value="Nudix"/>
    <property type="match status" value="1"/>
</dbReference>
<dbReference type="GO" id="GO:0034432">
    <property type="term" value="F:bis(5'-adenosyl)-pentaphosphatase activity"/>
    <property type="evidence" value="ECO:0007669"/>
    <property type="project" value="TreeGrafter"/>
</dbReference>
<dbReference type="InterPro" id="IPR000086">
    <property type="entry name" value="NUDIX_hydrolase_dom"/>
</dbReference>
<dbReference type="GO" id="GO:0019693">
    <property type="term" value="P:ribose phosphate metabolic process"/>
    <property type="evidence" value="ECO:0007669"/>
    <property type="project" value="TreeGrafter"/>
</dbReference>
<evidence type="ECO:0000313" key="7">
    <source>
        <dbReference type="Proteomes" id="UP000321523"/>
    </source>
</evidence>
<feature type="domain" description="Nudix hydrolase" evidence="5">
    <location>
        <begin position="8"/>
        <end position="149"/>
    </location>
</feature>
<dbReference type="NCBIfam" id="NF001936">
    <property type="entry name" value="PRK00714.1-3"/>
    <property type="match status" value="1"/>
</dbReference>
<sequence>MSKADKLPYRPCVGIMLTDGQGRVFVGRRLDTPDAWQMPQGGIDDGESPRQAALRELLEEIGTNSAEIVGETEGWLRYDLPAHLIGKVWKGKYRGQKQKWVLARFTGTDADIDLATDHPEFDAWQWVEPGQLVERIVPFKREIYEAVVAEFQPLLAPQVEPQVTPK</sequence>
<dbReference type="EMBL" id="BJYZ01000006">
    <property type="protein sequence ID" value="GEO37270.1"/>
    <property type="molecule type" value="Genomic_DNA"/>
</dbReference>
<dbReference type="GO" id="GO:0006753">
    <property type="term" value="P:nucleoside phosphate metabolic process"/>
    <property type="evidence" value="ECO:0007669"/>
    <property type="project" value="TreeGrafter"/>
</dbReference>
<dbReference type="PROSITE" id="PS51462">
    <property type="entry name" value="NUDIX"/>
    <property type="match status" value="1"/>
</dbReference>
<reference evidence="6 7" key="1">
    <citation type="submission" date="2019-07" db="EMBL/GenBank/DDBJ databases">
        <title>Whole genome shotgun sequence of Skermanella aerolata NBRC 106429.</title>
        <authorList>
            <person name="Hosoyama A."/>
            <person name="Uohara A."/>
            <person name="Ohji S."/>
            <person name="Ichikawa N."/>
        </authorList>
    </citation>
    <scope>NUCLEOTIDE SEQUENCE [LARGE SCALE GENOMIC DNA]</scope>
    <source>
        <strain evidence="6 7">NBRC 106429</strain>
    </source>
</reference>
<evidence type="ECO:0000256" key="2">
    <source>
        <dbReference type="ARBA" id="ARBA00001946"/>
    </source>
</evidence>